<evidence type="ECO:0000256" key="5">
    <source>
        <dbReference type="ARBA" id="ARBA00023211"/>
    </source>
</evidence>
<protein>
    <submittedName>
        <fullName evidence="7">UDP-2,3-diacylglucosamine pyrophosphatase LpxH</fullName>
    </submittedName>
</protein>
<gene>
    <name evidence="7" type="ORF">DFR52_104186</name>
</gene>
<comment type="caution">
    <text evidence="7">The sequence shown here is derived from an EMBL/GenBank/DDBJ whole genome shotgun (WGS) entry which is preliminary data.</text>
</comment>
<dbReference type="PANTHER" id="PTHR34990:SF2">
    <property type="entry name" value="BLL8164 PROTEIN"/>
    <property type="match status" value="1"/>
</dbReference>
<evidence type="ECO:0000256" key="3">
    <source>
        <dbReference type="ARBA" id="ARBA00022723"/>
    </source>
</evidence>
<dbReference type="PANTHER" id="PTHR34990">
    <property type="entry name" value="UDP-2,3-DIACYLGLUCOSAMINE HYDROLASE-RELATED"/>
    <property type="match status" value="1"/>
</dbReference>
<dbReference type="InterPro" id="IPR043461">
    <property type="entry name" value="LpxH-like"/>
</dbReference>
<proteinExistence type="predicted"/>
<dbReference type="Pfam" id="PF00149">
    <property type="entry name" value="Metallophos"/>
    <property type="match status" value="1"/>
</dbReference>
<keyword evidence="4" id="KW-0472">Membrane</keyword>
<keyword evidence="5" id="KW-0464">Manganese</keyword>
<evidence type="ECO:0000256" key="1">
    <source>
        <dbReference type="ARBA" id="ARBA00022475"/>
    </source>
</evidence>
<dbReference type="GO" id="GO:0008758">
    <property type="term" value="F:UDP-2,3-diacylglucosamine hydrolase activity"/>
    <property type="evidence" value="ECO:0007669"/>
    <property type="project" value="TreeGrafter"/>
</dbReference>
<dbReference type="GO" id="GO:0016020">
    <property type="term" value="C:membrane"/>
    <property type="evidence" value="ECO:0007669"/>
    <property type="project" value="GOC"/>
</dbReference>
<keyword evidence="3" id="KW-0479">Metal-binding</keyword>
<evidence type="ECO:0000313" key="7">
    <source>
        <dbReference type="EMBL" id="PWV98895.1"/>
    </source>
</evidence>
<organism evidence="7 8">
    <name type="scientific">Hoeflea marina</name>
    <dbReference type="NCBI Taxonomy" id="274592"/>
    <lineage>
        <taxon>Bacteria</taxon>
        <taxon>Pseudomonadati</taxon>
        <taxon>Pseudomonadota</taxon>
        <taxon>Alphaproteobacteria</taxon>
        <taxon>Hyphomicrobiales</taxon>
        <taxon>Rhizobiaceae</taxon>
        <taxon>Hoeflea</taxon>
    </lineage>
</organism>
<evidence type="ECO:0000259" key="6">
    <source>
        <dbReference type="Pfam" id="PF00149"/>
    </source>
</evidence>
<reference evidence="7 8" key="1">
    <citation type="submission" date="2018-05" db="EMBL/GenBank/DDBJ databases">
        <title>Genomic Encyclopedia of Type Strains, Phase IV (KMG-IV): sequencing the most valuable type-strain genomes for metagenomic binning, comparative biology and taxonomic classification.</title>
        <authorList>
            <person name="Goeker M."/>
        </authorList>
    </citation>
    <scope>NUCLEOTIDE SEQUENCE [LARGE SCALE GENOMIC DNA]</scope>
    <source>
        <strain evidence="7 8">DSM 16791</strain>
    </source>
</reference>
<keyword evidence="1" id="KW-1003">Cell membrane</keyword>
<dbReference type="EMBL" id="QGTR01000004">
    <property type="protein sequence ID" value="PWV98895.1"/>
    <property type="molecule type" value="Genomic_DNA"/>
</dbReference>
<dbReference type="OrthoDB" id="9802481at2"/>
<feature type="domain" description="Calcineurin-like phosphoesterase" evidence="6">
    <location>
        <begin position="8"/>
        <end position="208"/>
    </location>
</feature>
<dbReference type="InterPro" id="IPR004843">
    <property type="entry name" value="Calcineurin-like_PHP"/>
</dbReference>
<dbReference type="CDD" id="cd07398">
    <property type="entry name" value="MPP_YbbF-LpxH"/>
    <property type="match status" value="1"/>
</dbReference>
<evidence type="ECO:0000313" key="8">
    <source>
        <dbReference type="Proteomes" id="UP000246352"/>
    </source>
</evidence>
<dbReference type="GO" id="GO:0009245">
    <property type="term" value="P:lipid A biosynthetic process"/>
    <property type="evidence" value="ECO:0007669"/>
    <property type="project" value="TreeGrafter"/>
</dbReference>
<keyword evidence="8" id="KW-1185">Reference proteome</keyword>
<keyword evidence="2" id="KW-0997">Cell inner membrane</keyword>
<accession>A0A317PFQ8</accession>
<dbReference type="AlphaFoldDB" id="A0A317PFQ8"/>
<dbReference type="RefSeq" id="WP_110033061.1">
    <property type="nucleotide sequence ID" value="NZ_QGTR01000004.1"/>
</dbReference>
<dbReference type="SUPFAM" id="SSF56300">
    <property type="entry name" value="Metallo-dependent phosphatases"/>
    <property type="match status" value="1"/>
</dbReference>
<dbReference type="Proteomes" id="UP000246352">
    <property type="component" value="Unassembled WGS sequence"/>
</dbReference>
<dbReference type="InterPro" id="IPR029052">
    <property type="entry name" value="Metallo-depent_PP-like"/>
</dbReference>
<evidence type="ECO:0000256" key="4">
    <source>
        <dbReference type="ARBA" id="ARBA00023136"/>
    </source>
</evidence>
<dbReference type="Gene3D" id="3.60.21.10">
    <property type="match status" value="1"/>
</dbReference>
<sequence>MLQAKTYRTLFISDVHLGTPDCQAEMLVDFLRQHEAETIYLVGDIIDCWRMKRKGFYWPQAHNDVVQKLLRQARKGSRVIYIPGNHDEMMRSYPGIHFGGIEVLERHMHVTADGTRLLIVHGDEFDMVVLNHRWIAQLGDIAYGLSMWGNKWYNRSRKLFGLRYWSFSRWAKMKVKRAVSFISDFEEVLADEARKAGADGVVCGHIHHAANDIRNGIRYINTGDWVESCTAVVEHFDGRIEVIDWSHLLAERARLPRALVLPVGADADAETPAYADVHGNAA</sequence>
<dbReference type="GO" id="GO:0046872">
    <property type="term" value="F:metal ion binding"/>
    <property type="evidence" value="ECO:0007669"/>
    <property type="project" value="UniProtKB-KW"/>
</dbReference>
<name>A0A317PFQ8_9HYPH</name>
<evidence type="ECO:0000256" key="2">
    <source>
        <dbReference type="ARBA" id="ARBA00022519"/>
    </source>
</evidence>